<keyword evidence="2" id="KW-1185">Reference proteome</keyword>
<name>A0A3N4JWR3_9PEZI</name>
<proteinExistence type="predicted"/>
<dbReference type="AlphaFoldDB" id="A0A3N4JWR3"/>
<evidence type="ECO:0000313" key="1">
    <source>
        <dbReference type="EMBL" id="RPB02786.1"/>
    </source>
</evidence>
<reference evidence="1 2" key="1">
    <citation type="journal article" date="2018" name="Nat. Ecol. Evol.">
        <title>Pezizomycetes genomes reveal the molecular basis of ectomycorrhizal truffle lifestyle.</title>
        <authorList>
            <person name="Murat C."/>
            <person name="Payen T."/>
            <person name="Noel B."/>
            <person name="Kuo A."/>
            <person name="Morin E."/>
            <person name="Chen J."/>
            <person name="Kohler A."/>
            <person name="Krizsan K."/>
            <person name="Balestrini R."/>
            <person name="Da Silva C."/>
            <person name="Montanini B."/>
            <person name="Hainaut M."/>
            <person name="Levati E."/>
            <person name="Barry K.W."/>
            <person name="Belfiori B."/>
            <person name="Cichocki N."/>
            <person name="Clum A."/>
            <person name="Dockter R.B."/>
            <person name="Fauchery L."/>
            <person name="Guy J."/>
            <person name="Iotti M."/>
            <person name="Le Tacon F."/>
            <person name="Lindquist E.A."/>
            <person name="Lipzen A."/>
            <person name="Malagnac F."/>
            <person name="Mello A."/>
            <person name="Molinier V."/>
            <person name="Miyauchi S."/>
            <person name="Poulain J."/>
            <person name="Riccioni C."/>
            <person name="Rubini A."/>
            <person name="Sitrit Y."/>
            <person name="Splivallo R."/>
            <person name="Traeger S."/>
            <person name="Wang M."/>
            <person name="Zifcakova L."/>
            <person name="Wipf D."/>
            <person name="Zambonelli A."/>
            <person name="Paolocci F."/>
            <person name="Nowrousian M."/>
            <person name="Ottonello S."/>
            <person name="Baldrian P."/>
            <person name="Spatafora J.W."/>
            <person name="Henrissat B."/>
            <person name="Nagy L.G."/>
            <person name="Aury J.M."/>
            <person name="Wincker P."/>
            <person name="Grigoriev I.V."/>
            <person name="Bonfante P."/>
            <person name="Martin F.M."/>
        </authorList>
    </citation>
    <scope>NUCLEOTIDE SEQUENCE [LARGE SCALE GENOMIC DNA]</scope>
    <source>
        <strain evidence="1 2">120613-1</strain>
    </source>
</reference>
<dbReference type="EMBL" id="ML120366">
    <property type="protein sequence ID" value="RPB02786.1"/>
    <property type="molecule type" value="Genomic_DNA"/>
</dbReference>
<dbReference type="Proteomes" id="UP000276215">
    <property type="component" value="Unassembled WGS sequence"/>
</dbReference>
<evidence type="ECO:0000313" key="2">
    <source>
        <dbReference type="Proteomes" id="UP000276215"/>
    </source>
</evidence>
<protein>
    <submittedName>
        <fullName evidence="1">Uncharacterized protein</fullName>
    </submittedName>
</protein>
<organism evidence="1 2">
    <name type="scientific">Choiromyces venosus 120613-1</name>
    <dbReference type="NCBI Taxonomy" id="1336337"/>
    <lineage>
        <taxon>Eukaryota</taxon>
        <taxon>Fungi</taxon>
        <taxon>Dikarya</taxon>
        <taxon>Ascomycota</taxon>
        <taxon>Pezizomycotina</taxon>
        <taxon>Pezizomycetes</taxon>
        <taxon>Pezizales</taxon>
        <taxon>Tuberaceae</taxon>
        <taxon>Choiromyces</taxon>
    </lineage>
</organism>
<accession>A0A3N4JWR3</accession>
<sequence length="192" mass="22450">MTNHNKALRDKVVWFSGPVITHFERLSREKLYHSTAGMKEYQEDRGAWKGWLCSNRGSLLSFFLAYIGYQPSAIGDRPLKAKATNLDTPDDFERFCEEVEEYCQEDPEGDLSNAQKHVQTHINFSACPMTARFYIFPNKFWCHMIIDKKSWCTLFLGREQLSSATMSTQNIFQRTQWIENHTSATFTQPWFP</sequence>
<gene>
    <name evidence="1" type="ORF">L873DRAFT_366519</name>
</gene>